<dbReference type="EMBL" id="MU839829">
    <property type="protein sequence ID" value="KAK1758548.1"/>
    <property type="molecule type" value="Genomic_DNA"/>
</dbReference>
<accession>A0AAJ0FCN7</accession>
<keyword evidence="2" id="KW-1133">Transmembrane helix</keyword>
<feature type="transmembrane region" description="Helical" evidence="2">
    <location>
        <begin position="176"/>
        <end position="194"/>
    </location>
</feature>
<sequence length="342" mass="33659">MRLPRSTLDALVDELLPLEARSPRGGGGGGGGRGGGGGSSSGGGKSGSSGSSGSGSGSGGSHGSSGSGSSTKGSSTPGSSSGSSSSSSGSVGAGAAAGAGVGAGAVVAGSSSGTSSKSSSSTRVNGPGYIGTWPIWAVILTAVLSAVLLLFLCGLAWGYSIEKKRAAGGKIRHGRVWWKAFCFATFLWIPIAIFKCCCCCFRKKGRHDKGAGEGDYSKIEGGAVHNIPNSGNNWFGAAGYGEGGTAQTGGKYEPYTSPNHSPDMGYAQQTAAPPPYSPATVGQGAAVEYYAQHPLKASNASSPGESSPGPAPVTFPTTSQPVAAPLVHNPYSMSATYTPGHP</sequence>
<evidence type="ECO:0000256" key="1">
    <source>
        <dbReference type="SAM" id="MobiDB-lite"/>
    </source>
</evidence>
<proteinExistence type="predicted"/>
<keyword evidence="2" id="KW-0812">Transmembrane</keyword>
<organism evidence="3 4">
    <name type="scientific">Echria macrotheca</name>
    <dbReference type="NCBI Taxonomy" id="438768"/>
    <lineage>
        <taxon>Eukaryota</taxon>
        <taxon>Fungi</taxon>
        <taxon>Dikarya</taxon>
        <taxon>Ascomycota</taxon>
        <taxon>Pezizomycotina</taxon>
        <taxon>Sordariomycetes</taxon>
        <taxon>Sordariomycetidae</taxon>
        <taxon>Sordariales</taxon>
        <taxon>Schizotheciaceae</taxon>
        <taxon>Echria</taxon>
    </lineage>
</organism>
<evidence type="ECO:0000256" key="2">
    <source>
        <dbReference type="SAM" id="Phobius"/>
    </source>
</evidence>
<keyword evidence="2" id="KW-0472">Membrane</keyword>
<feature type="compositionally biased region" description="Low complexity" evidence="1">
    <location>
        <begin position="297"/>
        <end position="308"/>
    </location>
</feature>
<keyword evidence="4" id="KW-1185">Reference proteome</keyword>
<evidence type="ECO:0000313" key="4">
    <source>
        <dbReference type="Proteomes" id="UP001239445"/>
    </source>
</evidence>
<evidence type="ECO:0000313" key="3">
    <source>
        <dbReference type="EMBL" id="KAK1758548.1"/>
    </source>
</evidence>
<feature type="region of interest" description="Disordered" evidence="1">
    <location>
        <begin position="14"/>
        <end position="89"/>
    </location>
</feature>
<feature type="region of interest" description="Disordered" evidence="1">
    <location>
        <begin position="297"/>
        <end position="342"/>
    </location>
</feature>
<comment type="caution">
    <text evidence="3">The sequence shown here is derived from an EMBL/GenBank/DDBJ whole genome shotgun (WGS) entry which is preliminary data.</text>
</comment>
<dbReference type="Proteomes" id="UP001239445">
    <property type="component" value="Unassembled WGS sequence"/>
</dbReference>
<name>A0AAJ0FCN7_9PEZI</name>
<feature type="compositionally biased region" description="Gly residues" evidence="1">
    <location>
        <begin position="24"/>
        <end position="66"/>
    </location>
</feature>
<reference evidence="3" key="1">
    <citation type="submission" date="2023-06" db="EMBL/GenBank/DDBJ databases">
        <title>Genome-scale phylogeny and comparative genomics of the fungal order Sordariales.</title>
        <authorList>
            <consortium name="Lawrence Berkeley National Laboratory"/>
            <person name="Hensen N."/>
            <person name="Bonometti L."/>
            <person name="Westerberg I."/>
            <person name="Brannstrom I.O."/>
            <person name="Guillou S."/>
            <person name="Cros-Aarteil S."/>
            <person name="Calhoun S."/>
            <person name="Haridas S."/>
            <person name="Kuo A."/>
            <person name="Mondo S."/>
            <person name="Pangilinan J."/>
            <person name="Riley R."/>
            <person name="Labutti K."/>
            <person name="Andreopoulos B."/>
            <person name="Lipzen A."/>
            <person name="Chen C."/>
            <person name="Yanf M."/>
            <person name="Daum C."/>
            <person name="Ng V."/>
            <person name="Clum A."/>
            <person name="Steindorff A."/>
            <person name="Ohm R."/>
            <person name="Martin F."/>
            <person name="Silar P."/>
            <person name="Natvig D."/>
            <person name="Lalanne C."/>
            <person name="Gautier V."/>
            <person name="Ament-Velasquez S.L."/>
            <person name="Kruys A."/>
            <person name="Hutchinson M.I."/>
            <person name="Powell A.J."/>
            <person name="Barry K."/>
            <person name="Miller A.N."/>
            <person name="Grigoriev I.V."/>
            <person name="Debuchy R."/>
            <person name="Gladieux P."/>
            <person name="Thoren M.H."/>
            <person name="Johannesson H."/>
        </authorList>
    </citation>
    <scope>NUCLEOTIDE SEQUENCE</scope>
    <source>
        <strain evidence="3">PSN4</strain>
    </source>
</reference>
<protein>
    <submittedName>
        <fullName evidence="3">Uncharacterized protein</fullName>
    </submittedName>
</protein>
<feature type="compositionally biased region" description="Polar residues" evidence="1">
    <location>
        <begin position="331"/>
        <end position="342"/>
    </location>
</feature>
<dbReference type="AlphaFoldDB" id="A0AAJ0FCN7"/>
<gene>
    <name evidence="3" type="ORF">QBC47DRAFT_411236</name>
</gene>
<feature type="transmembrane region" description="Helical" evidence="2">
    <location>
        <begin position="133"/>
        <end position="155"/>
    </location>
</feature>
<feature type="region of interest" description="Disordered" evidence="1">
    <location>
        <begin position="249"/>
        <end position="278"/>
    </location>
</feature>
<feature type="compositionally biased region" description="Low complexity" evidence="1">
    <location>
        <begin position="67"/>
        <end position="89"/>
    </location>
</feature>